<evidence type="ECO:0000313" key="3">
    <source>
        <dbReference type="EMBL" id="RIH65342.1"/>
    </source>
</evidence>
<dbReference type="Pfam" id="PF18911">
    <property type="entry name" value="PKD_4"/>
    <property type="match status" value="1"/>
</dbReference>
<organism evidence="3 4">
    <name type="scientific">Mariniphaga sediminis</name>
    <dbReference type="NCBI Taxonomy" id="1628158"/>
    <lineage>
        <taxon>Bacteria</taxon>
        <taxon>Pseudomonadati</taxon>
        <taxon>Bacteroidota</taxon>
        <taxon>Bacteroidia</taxon>
        <taxon>Marinilabiliales</taxon>
        <taxon>Prolixibacteraceae</taxon>
        <taxon>Mariniphaga</taxon>
    </lineage>
</organism>
<keyword evidence="1" id="KW-0175">Coiled coil</keyword>
<feature type="coiled-coil region" evidence="1">
    <location>
        <begin position="704"/>
        <end position="731"/>
    </location>
</feature>
<reference evidence="3 4" key="1">
    <citation type="journal article" date="2015" name="Int. J. Syst. Evol. Microbiol.">
        <title>Mariniphaga sediminis sp. nov., isolated from coastal sediment.</title>
        <authorList>
            <person name="Wang F.Q."/>
            <person name="Shen Q.Y."/>
            <person name="Chen G.J."/>
            <person name="Du Z.J."/>
        </authorList>
    </citation>
    <scope>NUCLEOTIDE SEQUENCE [LARGE SCALE GENOMIC DNA]</scope>
    <source>
        <strain evidence="3 4">SY21</strain>
    </source>
</reference>
<keyword evidence="4" id="KW-1185">Reference proteome</keyword>
<name>A0A399D3U4_9BACT</name>
<evidence type="ECO:0000259" key="2">
    <source>
        <dbReference type="PROSITE" id="PS50093"/>
    </source>
</evidence>
<dbReference type="SMART" id="SM00089">
    <property type="entry name" value="PKD"/>
    <property type="match status" value="1"/>
</dbReference>
<dbReference type="InterPro" id="IPR000601">
    <property type="entry name" value="PKD_dom"/>
</dbReference>
<accession>A0A399D3U4</accession>
<dbReference type="RefSeq" id="WP_119349723.1">
    <property type="nucleotide sequence ID" value="NZ_QWET01000006.1"/>
</dbReference>
<dbReference type="PROSITE" id="PS50093">
    <property type="entry name" value="PKD"/>
    <property type="match status" value="1"/>
</dbReference>
<protein>
    <recommendedName>
        <fullName evidence="2">PKD domain-containing protein</fullName>
    </recommendedName>
</protein>
<proteinExistence type="predicted"/>
<gene>
    <name evidence="3" type="ORF">D1164_09435</name>
</gene>
<dbReference type="Gene3D" id="2.60.40.10">
    <property type="entry name" value="Immunoglobulins"/>
    <property type="match status" value="1"/>
</dbReference>
<evidence type="ECO:0000313" key="4">
    <source>
        <dbReference type="Proteomes" id="UP000266441"/>
    </source>
</evidence>
<dbReference type="CDD" id="cd00146">
    <property type="entry name" value="PKD"/>
    <property type="match status" value="1"/>
</dbReference>
<dbReference type="OrthoDB" id="596204at2"/>
<dbReference type="InterPro" id="IPR013783">
    <property type="entry name" value="Ig-like_fold"/>
</dbReference>
<sequence>MAEKLTEITTQYHTFVDNQVLTKDQLNGFINYFEDQHRLSRVFLNGVGVVCGFKLKYNNSAKTVTISQGVGVTTDGDLILLRKNVPLSTDKSIDLKEIKFTHFRKFEDNFANYAFFRRTEDGGETETLMDLWEILPGQTEEEDPLGELPDLENKVVLLYLEGYAKEGDLCTTVDCDNQGVEQVARLRVLLVSKEDATYIAENDSLFSKYDMADKYFDLPDVAVPRVILNPNNSSDYESLKLAFHKAINNKTLLSNLSSGITKIAEDFNSILQIKLPKNTLPATLGKLKEIAGFGSFSLPFNVQYRYDCFKDVVDTYMEIKALLLSLKEECCPDIHAFPKHLLLGSLDEIDSPVKHFRHRFYKSPALACGGGKIEQCRKLFLRLVEIIKEFGEKEGKIKITPSRRMVALGDRAIPFYYDVNLKLLEYWNYFKTEKNAQNTNLSYHRENLANWPHIQNPLNYNIDGFDFYRIEGHQGKDYRTALEEINGQKEQYGLAFDVKALSVNLNVEDLNIEDYDCEFEDLQVMLRAWTAEQECILGEVSKFFSGFSLVNPGTNVKDPVLTHRVAAKAFTTRDTSFTSRLTTNFEGVTGDKVFAARESVSKDIAGGQTLAFNSTIIPDNLTTEKDALGSVLVTAFEETKGGSVNDVIAKSKALVEEQISDEVWAEQPEMKAFVIDQSIELLAWSNELVVKMPGKLQDFTVNTVDRYKLTLKELCSRVKLLKNRYQNIELTQSLKLFMDLLINQLSFVCCSGKKLEILFEEINKRKESILLRLQLAKFIEKHPGAEHKAGVQPGGTFVLVYLNKTRATKARREAIISRAAAAEFLKISEVPNNTVVADFSLPYLCCSDCAPVNFIVPRRPATLRLEKETWCIGSDTGSILYEVSPEDGTVVADPETAGLTIENGKITIDPAVFPEEMLGKPIGFTVNQQVTDAELTVFKTPQVDFEAPERVPLNQEITFSPFGDIEGASFLWDFGDGSPTSAKQNPTHAYDELPGTEKNIVVVKLTVTGSNGSCSGTAEHEIELFEEVIEVDLDGRDFCESDKTGHPFTISPQGADVLIEGAGVESTSAGGFVFVPANAGVGGHEFTVNGEPSGIIATVHARPVAAFEPRQEGNQLILTNNSTGAISFVWSVNEEKFERSDTSPVVIELTPNSPTTWSLVLAANSEFCGTVTTDVITFETKVEPPVDTCLDRAKSGMEADLKILGELNLPGSNFVVPIWMSTSELYGGTEEFSNGVLNDVDNFLNGNNNGKLPSLFLELLIQTSQMVAELSGTPENEEFQNLVRIFALQLRLFYNVIGCQNNDVLDASKDILGRMFEQIISILRNLKEREVKLPDSLREFMNAWAERVAGKGILEEHVKIILEENLV</sequence>
<dbReference type="SUPFAM" id="SSF49299">
    <property type="entry name" value="PKD domain"/>
    <property type="match status" value="1"/>
</dbReference>
<dbReference type="EMBL" id="QWET01000006">
    <property type="protein sequence ID" value="RIH65342.1"/>
    <property type="molecule type" value="Genomic_DNA"/>
</dbReference>
<feature type="domain" description="PKD" evidence="2">
    <location>
        <begin position="940"/>
        <end position="990"/>
    </location>
</feature>
<evidence type="ECO:0000256" key="1">
    <source>
        <dbReference type="SAM" id="Coils"/>
    </source>
</evidence>
<dbReference type="Proteomes" id="UP000266441">
    <property type="component" value="Unassembled WGS sequence"/>
</dbReference>
<comment type="caution">
    <text evidence="3">The sequence shown here is derived from an EMBL/GenBank/DDBJ whole genome shotgun (WGS) entry which is preliminary data.</text>
</comment>
<dbReference type="InterPro" id="IPR035986">
    <property type="entry name" value="PKD_dom_sf"/>
</dbReference>
<dbReference type="InterPro" id="IPR022409">
    <property type="entry name" value="PKD/Chitinase_dom"/>
</dbReference>